<dbReference type="EMBL" id="KM879221">
    <property type="protein sequence ID" value="AIU44287.1"/>
    <property type="molecule type" value="Genomic_DNA"/>
</dbReference>
<dbReference type="SUPFAM" id="SSF52540">
    <property type="entry name" value="P-loop containing nucleoside triphosphate hydrolases"/>
    <property type="match status" value="1"/>
</dbReference>
<dbReference type="GO" id="GO:0016887">
    <property type="term" value="F:ATP hydrolysis activity"/>
    <property type="evidence" value="ECO:0007669"/>
    <property type="project" value="InterPro"/>
</dbReference>
<feature type="domain" description="ATPase dynein-related AAA" evidence="1">
    <location>
        <begin position="33"/>
        <end position="171"/>
    </location>
</feature>
<accession>A0A097PAJ8</accession>
<gene>
    <name evidence="2" type="ORF">RG2014_033</name>
</gene>
<dbReference type="Proteomes" id="UP000030040">
    <property type="component" value="Segment"/>
</dbReference>
<reference evidence="3" key="1">
    <citation type="submission" date="2014-10" db="EMBL/GenBank/DDBJ databases">
        <title>Draft genome sequence of lytic bacteriophage specific to a multidrug resistant bacterium Delftia tsuruhatensis ARB-1.</title>
        <authorList>
            <person name="Bhattacharjee A.S."/>
            <person name="Motlagh A.M."/>
            <person name="Goel R."/>
        </authorList>
    </citation>
    <scope>NUCLEOTIDE SEQUENCE [LARGE SCALE GENOMIC DNA]</scope>
</reference>
<sequence length="359" mass="40166">MSKNPTANAYAVTPRTAIQQIQLVLAGGRVPYLRGSPGIGKSAIVRKIAAMANLLIIDHRLSTSAPEDLSGLPRFDADGKARFSPFADLFPLEGQALPVNPATGRQYSGWLLFLDEFNSASKDVQAAAYKLILDRMVGQHRIHPDCYMVAAGNKDTDRAITNPMSTAMQSRVVHLFLEFNFKEWMEDVVVSQKWHPTVRAFLEQAGTAAAYDFNPSNQEATYCCPRTWEFMSDFMYQIEDLASAKEFTPTFAGTISANIAVQFVTFTGNFLNLPSFSEILKDPKNAPIPSSAGEQYAIISMASIRANKDEFDALMEYAMRFQVTFQLMFFRSSRLTYPDARRHKSFMDAAVKLDQYLHD</sequence>
<organism evidence="2 3">
    <name type="scientific">Delftia phage RG-2014</name>
    <dbReference type="NCBI Taxonomy" id="1563661"/>
    <lineage>
        <taxon>Viruses</taxon>
        <taxon>Duplodnaviria</taxon>
        <taxon>Heunggongvirae</taxon>
        <taxon>Uroviricota</taxon>
        <taxon>Caudoviricetes</taxon>
        <taxon>Schitoviridae</taxon>
        <taxon>Dendoorenvirus</taxon>
        <taxon>Dendoorenvirus RG2014</taxon>
    </lineage>
</organism>
<dbReference type="GeneID" id="24638718"/>
<name>A0A097PAJ8_9CAUD</name>
<evidence type="ECO:0000313" key="3">
    <source>
        <dbReference type="Proteomes" id="UP000030040"/>
    </source>
</evidence>
<protein>
    <recommendedName>
        <fullName evidence="1">ATPase dynein-related AAA domain-containing protein</fullName>
    </recommendedName>
</protein>
<evidence type="ECO:0000259" key="1">
    <source>
        <dbReference type="Pfam" id="PF07728"/>
    </source>
</evidence>
<dbReference type="GO" id="GO:0005524">
    <property type="term" value="F:ATP binding"/>
    <property type="evidence" value="ECO:0007669"/>
    <property type="project" value="InterPro"/>
</dbReference>
<dbReference type="KEGG" id="vg:24638718"/>
<proteinExistence type="predicted"/>
<dbReference type="RefSeq" id="YP_009148396.1">
    <property type="nucleotide sequence ID" value="NC_027348.2"/>
</dbReference>
<dbReference type="InterPro" id="IPR011704">
    <property type="entry name" value="ATPase_dyneun-rel_AAA"/>
</dbReference>
<dbReference type="Gene3D" id="3.40.50.300">
    <property type="entry name" value="P-loop containing nucleotide triphosphate hydrolases"/>
    <property type="match status" value="1"/>
</dbReference>
<dbReference type="Pfam" id="PF07728">
    <property type="entry name" value="AAA_5"/>
    <property type="match status" value="1"/>
</dbReference>
<evidence type="ECO:0000313" key="2">
    <source>
        <dbReference type="EMBL" id="AIU44287.1"/>
    </source>
</evidence>
<dbReference type="OrthoDB" id="3730at10239"/>
<keyword evidence="3" id="KW-1185">Reference proteome</keyword>
<dbReference type="InterPro" id="IPR027417">
    <property type="entry name" value="P-loop_NTPase"/>
</dbReference>